<dbReference type="InterPro" id="IPR038330">
    <property type="entry name" value="TspO/MBR-related_sf"/>
</dbReference>
<keyword evidence="3 6" id="KW-0812">Transmembrane</keyword>
<feature type="transmembrane region" description="Helical" evidence="6">
    <location>
        <begin position="153"/>
        <end position="173"/>
    </location>
</feature>
<dbReference type="PIRSF" id="PIRSF005859">
    <property type="entry name" value="PBR"/>
    <property type="match status" value="1"/>
</dbReference>
<protein>
    <submittedName>
        <fullName evidence="7">TspO/MBR-related protein</fullName>
    </submittedName>
</protein>
<feature type="transmembrane region" description="Helical" evidence="6">
    <location>
        <begin position="59"/>
        <end position="78"/>
    </location>
</feature>
<evidence type="ECO:0000256" key="5">
    <source>
        <dbReference type="ARBA" id="ARBA00023136"/>
    </source>
</evidence>
<name>A0A0D7BUP6_9AGAR</name>
<evidence type="ECO:0000313" key="8">
    <source>
        <dbReference type="Proteomes" id="UP000054007"/>
    </source>
</evidence>
<dbReference type="STRING" id="1314674.A0A0D7BUP6"/>
<feature type="transmembrane region" description="Helical" evidence="6">
    <location>
        <begin position="98"/>
        <end position="115"/>
    </location>
</feature>
<dbReference type="FunFam" id="1.20.1260.100:FF:000001">
    <property type="entry name" value="translocator protein 2"/>
    <property type="match status" value="1"/>
</dbReference>
<accession>A0A0D7BUP6</accession>
<evidence type="ECO:0000313" key="7">
    <source>
        <dbReference type="EMBL" id="KIY74152.1"/>
    </source>
</evidence>
<dbReference type="Pfam" id="PF03073">
    <property type="entry name" value="TspO_MBR"/>
    <property type="match status" value="1"/>
</dbReference>
<reference evidence="7 8" key="1">
    <citation type="journal article" date="2015" name="Fungal Genet. Biol.">
        <title>Evolution of novel wood decay mechanisms in Agaricales revealed by the genome sequences of Fistulina hepatica and Cylindrobasidium torrendii.</title>
        <authorList>
            <person name="Floudas D."/>
            <person name="Held B.W."/>
            <person name="Riley R."/>
            <person name="Nagy L.G."/>
            <person name="Koehler G."/>
            <person name="Ransdell A.S."/>
            <person name="Younus H."/>
            <person name="Chow J."/>
            <person name="Chiniquy J."/>
            <person name="Lipzen A."/>
            <person name="Tritt A."/>
            <person name="Sun H."/>
            <person name="Haridas S."/>
            <person name="LaButti K."/>
            <person name="Ohm R.A."/>
            <person name="Kues U."/>
            <person name="Blanchette R.A."/>
            <person name="Grigoriev I.V."/>
            <person name="Minto R.E."/>
            <person name="Hibbett D.S."/>
        </authorList>
    </citation>
    <scope>NUCLEOTIDE SEQUENCE [LARGE SCALE GENOMIC DNA]</scope>
    <source>
        <strain evidence="7 8">FP15055 ss-10</strain>
    </source>
</reference>
<comment type="similarity">
    <text evidence="2">Belongs to the TspO/BZRP family.</text>
</comment>
<keyword evidence="5 6" id="KW-0472">Membrane</keyword>
<keyword evidence="8" id="KW-1185">Reference proteome</keyword>
<proteinExistence type="inferred from homology"/>
<dbReference type="PANTHER" id="PTHR10057:SF0">
    <property type="entry name" value="TRANSLOCATOR PROTEIN"/>
    <property type="match status" value="1"/>
</dbReference>
<evidence type="ECO:0000256" key="3">
    <source>
        <dbReference type="ARBA" id="ARBA00022692"/>
    </source>
</evidence>
<evidence type="ECO:0000256" key="1">
    <source>
        <dbReference type="ARBA" id="ARBA00004141"/>
    </source>
</evidence>
<evidence type="ECO:0000256" key="2">
    <source>
        <dbReference type="ARBA" id="ARBA00007524"/>
    </source>
</evidence>
<gene>
    <name evidence="7" type="ORF">CYLTODRAFT_385642</name>
</gene>
<keyword evidence="4 6" id="KW-1133">Transmembrane helix</keyword>
<dbReference type="Gene3D" id="1.20.1260.100">
    <property type="entry name" value="TspO/MBR protein"/>
    <property type="match status" value="1"/>
</dbReference>
<sequence>MSDFHLPTILLDIPRNSVTALGLPLVLGVFSGMGTRSVVRGPWYKNLVAPPGRPPRQVFPIVWPLLYLSMGWASHLAVGALDTAVLPATRSSLRLGLALYYTQLAFNFAWSPLFFNAKQVGFALVDSALLGATTWYMTSVLHEATNGQTTLFLAPYCAWTAFATYLNGGIWWLNSGKPKSEGKTL</sequence>
<dbReference type="Proteomes" id="UP000054007">
    <property type="component" value="Unassembled WGS sequence"/>
</dbReference>
<dbReference type="InterPro" id="IPR004307">
    <property type="entry name" value="TspO_MBR"/>
</dbReference>
<feature type="transmembrane region" description="Helical" evidence="6">
    <location>
        <begin position="122"/>
        <end position="141"/>
    </location>
</feature>
<dbReference type="PANTHER" id="PTHR10057">
    <property type="entry name" value="PERIPHERAL-TYPE BENZODIAZEPINE RECEPTOR"/>
    <property type="match status" value="1"/>
</dbReference>
<dbReference type="OrthoDB" id="8841220at2759"/>
<dbReference type="GO" id="GO:0033013">
    <property type="term" value="P:tetrapyrrole metabolic process"/>
    <property type="evidence" value="ECO:0007669"/>
    <property type="project" value="UniProtKB-ARBA"/>
</dbReference>
<evidence type="ECO:0000256" key="6">
    <source>
        <dbReference type="SAM" id="Phobius"/>
    </source>
</evidence>
<dbReference type="GO" id="GO:0005741">
    <property type="term" value="C:mitochondrial outer membrane"/>
    <property type="evidence" value="ECO:0007669"/>
    <property type="project" value="TreeGrafter"/>
</dbReference>
<organism evidence="7 8">
    <name type="scientific">Cylindrobasidium torrendii FP15055 ss-10</name>
    <dbReference type="NCBI Taxonomy" id="1314674"/>
    <lineage>
        <taxon>Eukaryota</taxon>
        <taxon>Fungi</taxon>
        <taxon>Dikarya</taxon>
        <taxon>Basidiomycota</taxon>
        <taxon>Agaricomycotina</taxon>
        <taxon>Agaricomycetes</taxon>
        <taxon>Agaricomycetidae</taxon>
        <taxon>Agaricales</taxon>
        <taxon>Marasmiineae</taxon>
        <taxon>Physalacriaceae</taxon>
        <taxon>Cylindrobasidium</taxon>
    </lineage>
</organism>
<dbReference type="AlphaFoldDB" id="A0A0D7BUP6"/>
<dbReference type="CDD" id="cd15904">
    <property type="entry name" value="TSPO_MBR"/>
    <property type="match status" value="1"/>
</dbReference>
<feature type="transmembrane region" description="Helical" evidence="6">
    <location>
        <begin position="20"/>
        <end position="39"/>
    </location>
</feature>
<evidence type="ECO:0000256" key="4">
    <source>
        <dbReference type="ARBA" id="ARBA00022989"/>
    </source>
</evidence>
<dbReference type="EMBL" id="KN880432">
    <property type="protein sequence ID" value="KIY74152.1"/>
    <property type="molecule type" value="Genomic_DNA"/>
</dbReference>
<comment type="subcellular location">
    <subcellularLocation>
        <location evidence="1">Membrane</location>
        <topology evidence="1">Multi-pass membrane protein</topology>
    </subcellularLocation>
</comment>